<proteinExistence type="inferred from homology"/>
<evidence type="ECO:0000256" key="7">
    <source>
        <dbReference type="SAM" id="MobiDB-lite"/>
    </source>
</evidence>
<dbReference type="AlphaFoldDB" id="A0A9W6BTV4"/>
<sequence>MSKRQPASNEDAGDARDGAAAAAAATPSRKPPQRDGSSTTRPTNGPRGNNNRGSDNTGAIVVSLLLGAAAIVATYWATTGITRTRPAPPNATLRDVAHQLLQPSKGILAADESPGTFGKRLAEGVPNTLAVRREWRHTLLTTPGLEEFISGVILHEETFIHGEADVKAAVGRGMVVGIKLDKGTVPMPPKKAGEVITKGLEGLAQRCERFRNRGGALFAKWRAVFRVGPHTPSRGAIRRNADDLAAFAAAAQGCGLLPLLEPEVLAEGDHDLHRAAAAASRVLRGVFRALRQRADVDPGAVLLKVAFVTPGQQATEQAEPAQVANATLRVLLRNVPRVVPGIVFLSGGQSEEAATANLLAISRLAREREQAGKAPLPWALSFSFGRALQGSALEAWQRGELKAAQAAVKKRARENAQAQQGRQVKAPKQQQRAAVSAAPEGLAGSSGSGRGGGDDGGGK</sequence>
<dbReference type="Proteomes" id="UP001165080">
    <property type="component" value="Unassembled WGS sequence"/>
</dbReference>
<evidence type="ECO:0000256" key="5">
    <source>
        <dbReference type="ARBA" id="ARBA00023152"/>
    </source>
</evidence>
<comment type="similarity">
    <text evidence="3">Belongs to the class I fructose-bisphosphate aldolase family.</text>
</comment>
<dbReference type="GO" id="GO:0004332">
    <property type="term" value="F:fructose-bisphosphate aldolase activity"/>
    <property type="evidence" value="ECO:0007669"/>
    <property type="project" value="UniProtKB-EC"/>
</dbReference>
<evidence type="ECO:0000256" key="4">
    <source>
        <dbReference type="ARBA" id="ARBA00013068"/>
    </source>
</evidence>
<dbReference type="InterPro" id="IPR000741">
    <property type="entry name" value="FBA_I"/>
</dbReference>
<keyword evidence="10" id="KW-1185">Reference proteome</keyword>
<accession>A0A9W6BTV4</accession>
<evidence type="ECO:0000313" key="9">
    <source>
        <dbReference type="EMBL" id="GLC58112.1"/>
    </source>
</evidence>
<dbReference type="Pfam" id="PF00274">
    <property type="entry name" value="Glycolytic"/>
    <property type="match status" value="1"/>
</dbReference>
<organism evidence="9 10">
    <name type="scientific">Pleodorina starrii</name>
    <dbReference type="NCBI Taxonomy" id="330485"/>
    <lineage>
        <taxon>Eukaryota</taxon>
        <taxon>Viridiplantae</taxon>
        <taxon>Chlorophyta</taxon>
        <taxon>core chlorophytes</taxon>
        <taxon>Chlorophyceae</taxon>
        <taxon>CS clade</taxon>
        <taxon>Chlamydomonadales</taxon>
        <taxon>Volvocaceae</taxon>
        <taxon>Pleodorina</taxon>
    </lineage>
</organism>
<keyword evidence="8" id="KW-0812">Transmembrane</keyword>
<feature type="compositionally biased region" description="Polar residues" evidence="7">
    <location>
        <begin position="416"/>
        <end position="433"/>
    </location>
</feature>
<dbReference type="EMBL" id="BRXU01000021">
    <property type="protein sequence ID" value="GLC58112.1"/>
    <property type="molecule type" value="Genomic_DNA"/>
</dbReference>
<comment type="catalytic activity">
    <reaction evidence="1">
        <text>beta-D-fructose 1,6-bisphosphate = D-glyceraldehyde 3-phosphate + dihydroxyacetone phosphate</text>
        <dbReference type="Rhea" id="RHEA:14729"/>
        <dbReference type="ChEBI" id="CHEBI:32966"/>
        <dbReference type="ChEBI" id="CHEBI:57642"/>
        <dbReference type="ChEBI" id="CHEBI:59776"/>
        <dbReference type="EC" id="4.1.2.13"/>
    </reaction>
</comment>
<keyword evidence="5" id="KW-0324">Glycolysis</keyword>
<keyword evidence="8" id="KW-0472">Membrane</keyword>
<dbReference type="Gene3D" id="3.20.20.70">
    <property type="entry name" value="Aldolase class I"/>
    <property type="match status" value="1"/>
</dbReference>
<protein>
    <recommendedName>
        <fullName evidence="4">fructose-bisphosphate aldolase</fullName>
        <ecNumber evidence="4">4.1.2.13</ecNumber>
    </recommendedName>
</protein>
<reference evidence="9 10" key="1">
    <citation type="journal article" date="2023" name="Commun. Biol.">
        <title>Reorganization of the ancestral sex-determining regions during the evolution of trioecy in Pleodorina starrii.</title>
        <authorList>
            <person name="Takahashi K."/>
            <person name="Suzuki S."/>
            <person name="Kawai-Toyooka H."/>
            <person name="Yamamoto K."/>
            <person name="Hamaji T."/>
            <person name="Ootsuki R."/>
            <person name="Yamaguchi H."/>
            <person name="Kawachi M."/>
            <person name="Higashiyama T."/>
            <person name="Nozaki H."/>
        </authorList>
    </citation>
    <scope>NUCLEOTIDE SEQUENCE [LARGE SCALE GENOMIC DNA]</scope>
    <source>
        <strain evidence="9 10">NIES-4479</strain>
    </source>
</reference>
<keyword evidence="8" id="KW-1133">Transmembrane helix</keyword>
<evidence type="ECO:0000256" key="3">
    <source>
        <dbReference type="ARBA" id="ARBA00010387"/>
    </source>
</evidence>
<feature type="region of interest" description="Disordered" evidence="7">
    <location>
        <begin position="412"/>
        <end position="459"/>
    </location>
</feature>
<feature type="transmembrane region" description="Helical" evidence="8">
    <location>
        <begin position="57"/>
        <end position="77"/>
    </location>
</feature>
<dbReference type="EC" id="4.1.2.13" evidence="4"/>
<evidence type="ECO:0000256" key="6">
    <source>
        <dbReference type="ARBA" id="ARBA00023239"/>
    </source>
</evidence>
<evidence type="ECO:0000256" key="8">
    <source>
        <dbReference type="SAM" id="Phobius"/>
    </source>
</evidence>
<comment type="pathway">
    <text evidence="2">Carbohydrate degradation; glycolysis; D-glyceraldehyde 3-phosphate and glycerone phosphate from D-glucose: step 4/4.</text>
</comment>
<feature type="compositionally biased region" description="Low complexity" evidence="7">
    <location>
        <begin position="39"/>
        <end position="53"/>
    </location>
</feature>
<name>A0A9W6BTV4_9CHLO</name>
<dbReference type="SUPFAM" id="SSF51569">
    <property type="entry name" value="Aldolase"/>
    <property type="match status" value="1"/>
</dbReference>
<keyword evidence="6" id="KW-0456">Lyase</keyword>
<comment type="caution">
    <text evidence="9">The sequence shown here is derived from an EMBL/GenBank/DDBJ whole genome shotgun (WGS) entry which is preliminary data.</text>
</comment>
<dbReference type="InterPro" id="IPR013785">
    <property type="entry name" value="Aldolase_TIM"/>
</dbReference>
<dbReference type="NCBIfam" id="NF033379">
    <property type="entry name" value="FrucBisAld_I"/>
    <property type="match status" value="1"/>
</dbReference>
<evidence type="ECO:0000256" key="1">
    <source>
        <dbReference type="ARBA" id="ARBA00000441"/>
    </source>
</evidence>
<feature type="region of interest" description="Disordered" evidence="7">
    <location>
        <begin position="1"/>
        <end position="55"/>
    </location>
</feature>
<evidence type="ECO:0000313" key="10">
    <source>
        <dbReference type="Proteomes" id="UP001165080"/>
    </source>
</evidence>
<dbReference type="GO" id="GO:0006096">
    <property type="term" value="P:glycolytic process"/>
    <property type="evidence" value="ECO:0007669"/>
    <property type="project" value="UniProtKB-KW"/>
</dbReference>
<dbReference type="PANTHER" id="PTHR11627">
    <property type="entry name" value="FRUCTOSE-BISPHOSPHATE ALDOLASE"/>
    <property type="match status" value="1"/>
</dbReference>
<evidence type="ECO:0000256" key="2">
    <source>
        <dbReference type="ARBA" id="ARBA00004714"/>
    </source>
</evidence>
<gene>
    <name evidence="9" type="primary">PLEST009457</name>
    <name evidence="9" type="ORF">PLESTB_001319500</name>
</gene>